<evidence type="ECO:0000256" key="1">
    <source>
        <dbReference type="SAM" id="MobiDB-lite"/>
    </source>
</evidence>
<comment type="caution">
    <text evidence="2">The sequence shown here is derived from an EMBL/GenBank/DDBJ whole genome shotgun (WGS) entry which is preliminary data.</text>
</comment>
<evidence type="ECO:0000313" key="2">
    <source>
        <dbReference type="EMBL" id="NMH81665.1"/>
    </source>
</evidence>
<dbReference type="Proteomes" id="UP001296706">
    <property type="component" value="Unassembled WGS sequence"/>
</dbReference>
<dbReference type="EMBL" id="JAAXKY010000163">
    <property type="protein sequence ID" value="NMH81665.1"/>
    <property type="molecule type" value="Genomic_DNA"/>
</dbReference>
<feature type="non-terminal residue" evidence="2">
    <location>
        <position position="92"/>
    </location>
</feature>
<protein>
    <submittedName>
        <fullName evidence="2">Uncharacterized protein</fullName>
    </submittedName>
</protein>
<reference evidence="2 3" key="1">
    <citation type="submission" date="2020-04" db="EMBL/GenBank/DDBJ databases">
        <authorList>
            <person name="Klaysubun C."/>
            <person name="Duangmal K."/>
            <person name="Lipun K."/>
        </authorList>
    </citation>
    <scope>NUCLEOTIDE SEQUENCE [LARGE SCALE GENOMIC DNA]</scope>
    <source>
        <strain evidence="2 3">JCM 11839</strain>
    </source>
</reference>
<dbReference type="RefSeq" id="WP_407692260.1">
    <property type="nucleotide sequence ID" value="NZ_JAAXKY010000163.1"/>
</dbReference>
<proteinExistence type="predicted"/>
<keyword evidence="3" id="KW-1185">Reference proteome</keyword>
<name>A0ABX1RRD9_9PSEU</name>
<accession>A0ABX1RRD9</accession>
<sequence length="92" mass="9436">MSSAELVHNVSADAPGGVVHGLLTSRIGQPQPLDVPMPPLPVASRPSEPLPPESPPGADAVPVVRVQRASAPGRMTTAVPTWPARQLQAVAP</sequence>
<gene>
    <name evidence="2" type="ORF">HF577_31830</name>
</gene>
<evidence type="ECO:0000313" key="3">
    <source>
        <dbReference type="Proteomes" id="UP001296706"/>
    </source>
</evidence>
<organism evidence="2 3">
    <name type="scientific">Pseudonocardia xinjiangensis</name>
    <dbReference type="NCBI Taxonomy" id="75289"/>
    <lineage>
        <taxon>Bacteria</taxon>
        <taxon>Bacillati</taxon>
        <taxon>Actinomycetota</taxon>
        <taxon>Actinomycetes</taxon>
        <taxon>Pseudonocardiales</taxon>
        <taxon>Pseudonocardiaceae</taxon>
        <taxon>Pseudonocardia</taxon>
    </lineage>
</organism>
<feature type="region of interest" description="Disordered" evidence="1">
    <location>
        <begin position="28"/>
        <end position="61"/>
    </location>
</feature>